<feature type="compositionally biased region" description="Polar residues" evidence="1">
    <location>
        <begin position="197"/>
        <end position="206"/>
    </location>
</feature>
<feature type="compositionally biased region" description="Basic and acidic residues" evidence="1">
    <location>
        <begin position="226"/>
        <end position="235"/>
    </location>
</feature>
<reference evidence="3" key="1">
    <citation type="journal article" date="2015" name="PLoS Genet.">
        <title>Genome Sequence and Transcriptome Analyses of Chrysochromulina tobin: Metabolic Tools for Enhanced Algal Fitness in the Prominent Order Prymnesiales (Haptophyceae).</title>
        <authorList>
            <person name="Hovde B.T."/>
            <person name="Deodato C.R."/>
            <person name="Hunsperger H.M."/>
            <person name="Ryken S.A."/>
            <person name="Yost W."/>
            <person name="Jha R.K."/>
            <person name="Patterson J."/>
            <person name="Monnat R.J. Jr."/>
            <person name="Barlow S.B."/>
            <person name="Starkenburg S.R."/>
            <person name="Cattolico R.A."/>
        </authorList>
    </citation>
    <scope>NUCLEOTIDE SEQUENCE</scope>
    <source>
        <strain evidence="3">CCMP291</strain>
    </source>
</reference>
<feature type="region of interest" description="Disordered" evidence="1">
    <location>
        <begin position="138"/>
        <end position="235"/>
    </location>
</feature>
<evidence type="ECO:0000313" key="3">
    <source>
        <dbReference type="Proteomes" id="UP000037460"/>
    </source>
</evidence>
<dbReference type="EMBL" id="JWZX01002642">
    <property type="protein sequence ID" value="KOO27936.1"/>
    <property type="molecule type" value="Genomic_DNA"/>
</dbReference>
<sequence>MSSSGAAASVIVVGDICTVIGLEQRGDLNGKKARVVAHDALKGVWHVLIDGQTKKVALRSENLKPPPPTAELVPGAANRRAQKTSRVKGEASPETASASPMPPPAAPKPKVEMTAEEREAAMQRLLKPIAACQPRAKAAITARPPDANPFDASPGSDEGKPLPIEQRPDFVVPRGKRRHRTAPGRTERTPKTERTKQSTYRGSPTTKAALARSGWQGRTTSPTGRGHPDRDRRNELRGADLHGDIDYFATQRIPFQTATTGDPVYTAPNNDQKMKEASWLASQAWFESLRHYPKGANAMDSEAAYSGYTHGSNVPTEHLETDVRTRLGIAAGDPDWKPWQLQEAWAPENPKMAQRVLELRAKLRGTSKEDPTIAPAGDPNGPDLWA</sequence>
<feature type="region of interest" description="Disordered" evidence="1">
    <location>
        <begin position="362"/>
        <end position="386"/>
    </location>
</feature>
<organism evidence="2 3">
    <name type="scientific">Chrysochromulina tobinii</name>
    <dbReference type="NCBI Taxonomy" id="1460289"/>
    <lineage>
        <taxon>Eukaryota</taxon>
        <taxon>Haptista</taxon>
        <taxon>Haptophyta</taxon>
        <taxon>Prymnesiophyceae</taxon>
        <taxon>Prymnesiales</taxon>
        <taxon>Chrysochromulinaceae</taxon>
        <taxon>Chrysochromulina</taxon>
    </lineage>
</organism>
<evidence type="ECO:0000313" key="2">
    <source>
        <dbReference type="EMBL" id="KOO27936.1"/>
    </source>
</evidence>
<protein>
    <submittedName>
        <fullName evidence="2">Uncharacterized protein</fullName>
    </submittedName>
</protein>
<accession>A0A0M0JMY4</accession>
<keyword evidence="3" id="KW-1185">Reference proteome</keyword>
<proteinExistence type="predicted"/>
<comment type="caution">
    <text evidence="2">The sequence shown here is derived from an EMBL/GenBank/DDBJ whole genome shotgun (WGS) entry which is preliminary data.</text>
</comment>
<feature type="region of interest" description="Disordered" evidence="1">
    <location>
        <begin position="60"/>
        <end position="110"/>
    </location>
</feature>
<evidence type="ECO:0000256" key="1">
    <source>
        <dbReference type="SAM" id="MobiDB-lite"/>
    </source>
</evidence>
<gene>
    <name evidence="2" type="ORF">Ctob_012107</name>
</gene>
<feature type="compositionally biased region" description="Basic and acidic residues" evidence="1">
    <location>
        <begin position="362"/>
        <end position="371"/>
    </location>
</feature>
<feature type="compositionally biased region" description="Basic and acidic residues" evidence="1">
    <location>
        <begin position="185"/>
        <end position="196"/>
    </location>
</feature>
<dbReference type="AlphaFoldDB" id="A0A0M0JMY4"/>
<name>A0A0M0JMY4_9EUKA</name>
<dbReference type="Proteomes" id="UP000037460">
    <property type="component" value="Unassembled WGS sequence"/>
</dbReference>